<accession>A0AAP9JAQ1</accession>
<organism evidence="4 5">
    <name type="scientific">Leuconostoc lactis</name>
    <dbReference type="NCBI Taxonomy" id="1246"/>
    <lineage>
        <taxon>Bacteria</taxon>
        <taxon>Bacillati</taxon>
        <taxon>Bacillota</taxon>
        <taxon>Bacilli</taxon>
        <taxon>Lactobacillales</taxon>
        <taxon>Lactobacillaceae</taxon>
        <taxon>Leuconostoc</taxon>
    </lineage>
</organism>
<dbReference type="Proteomes" id="UP000321298">
    <property type="component" value="Chromosome"/>
</dbReference>
<dbReference type="InterPro" id="IPR017871">
    <property type="entry name" value="ABC_transporter-like_CS"/>
</dbReference>
<dbReference type="EMBL" id="CP042387">
    <property type="protein sequence ID" value="QEA44646.1"/>
    <property type="molecule type" value="Genomic_DNA"/>
</dbReference>
<dbReference type="InterPro" id="IPR050173">
    <property type="entry name" value="ABC_transporter_C-like"/>
</dbReference>
<keyword evidence="1" id="KW-0547">Nucleotide-binding</keyword>
<dbReference type="PROSITE" id="PS00211">
    <property type="entry name" value="ABC_TRANSPORTER_1"/>
    <property type="match status" value="1"/>
</dbReference>
<dbReference type="InterPro" id="IPR003439">
    <property type="entry name" value="ABC_transporter-like_ATP-bd"/>
</dbReference>
<reference evidence="4 5" key="1">
    <citation type="submission" date="2019-06" db="EMBL/GenBank/DDBJ databases">
        <title>Genome analyses of bacteria isolated from kimchi.</title>
        <authorList>
            <person name="Lee S."/>
            <person name="Ahn S."/>
            <person name="Roh S."/>
        </authorList>
    </citation>
    <scope>NUCLEOTIDE SEQUENCE [LARGE SCALE GENOMIC DNA]</scope>
    <source>
        <strain evidence="4 5">CBA3625</strain>
    </source>
</reference>
<name>A0AAP9JAQ1_LEULA</name>
<evidence type="ECO:0000256" key="2">
    <source>
        <dbReference type="ARBA" id="ARBA00022840"/>
    </source>
</evidence>
<dbReference type="Pfam" id="PF00005">
    <property type="entry name" value="ABC_tran"/>
    <property type="match status" value="1"/>
</dbReference>
<gene>
    <name evidence="4" type="ORF">FGL83_08180</name>
</gene>
<dbReference type="GO" id="GO:0005524">
    <property type="term" value="F:ATP binding"/>
    <property type="evidence" value="ECO:0007669"/>
    <property type="project" value="UniProtKB-KW"/>
</dbReference>
<protein>
    <submittedName>
        <fullName evidence="4">ATP-binding cassette domain-containing protein</fullName>
    </submittedName>
</protein>
<keyword evidence="5" id="KW-1185">Reference proteome</keyword>
<dbReference type="SUPFAM" id="SSF52540">
    <property type="entry name" value="P-loop containing nucleoside triphosphate hydrolases"/>
    <property type="match status" value="1"/>
</dbReference>
<feature type="domain" description="ABC transporter" evidence="3">
    <location>
        <begin position="65"/>
        <end position="271"/>
    </location>
</feature>
<evidence type="ECO:0000259" key="3">
    <source>
        <dbReference type="PROSITE" id="PS50893"/>
    </source>
</evidence>
<dbReference type="GeneID" id="66532173"/>
<evidence type="ECO:0000313" key="4">
    <source>
        <dbReference type="EMBL" id="QEA44646.1"/>
    </source>
</evidence>
<dbReference type="InterPro" id="IPR027417">
    <property type="entry name" value="P-loop_NTPase"/>
</dbReference>
<dbReference type="GO" id="GO:0042626">
    <property type="term" value="F:ATPase-coupled transmembrane transporter activity"/>
    <property type="evidence" value="ECO:0007669"/>
    <property type="project" value="TreeGrafter"/>
</dbReference>
<dbReference type="GO" id="GO:0016020">
    <property type="term" value="C:membrane"/>
    <property type="evidence" value="ECO:0007669"/>
    <property type="project" value="TreeGrafter"/>
</dbReference>
<dbReference type="RefSeq" id="WP_147001374.1">
    <property type="nucleotide sequence ID" value="NZ_CP042387.1"/>
</dbReference>
<dbReference type="PANTHER" id="PTHR24223">
    <property type="entry name" value="ATP-BINDING CASSETTE SUB-FAMILY C"/>
    <property type="match status" value="1"/>
</dbReference>
<dbReference type="GO" id="GO:0016887">
    <property type="term" value="F:ATP hydrolysis activity"/>
    <property type="evidence" value="ECO:0007669"/>
    <property type="project" value="InterPro"/>
</dbReference>
<dbReference type="PROSITE" id="PS50893">
    <property type="entry name" value="ABC_TRANSPORTER_2"/>
    <property type="match status" value="1"/>
</dbReference>
<sequence length="272" mass="30255">MAWQHYFAIGFIVSVSELGTKVFDSLGIIVSYWTQLSSSQVIFDKYPLHNSTHNKQETGQVFQNLTIKNGSFSFDQATPIFKNIDMTIQKGDKMAIVGASGIGKSTLLQIMTQKLSLSDGTIFVNHQPLTDMTNGQMPDGFISVPQFTELLSDSMQNNIVFGRDLDEQRYRELIDLLALTDIANKDGKIAIEKLSGGQKQRIALARALYQMPQVLFLDEAFSALDTQLATKLLNYVAAMTDLTVVLVTHQANQLPKNFSIFELANHQLGRIG</sequence>
<evidence type="ECO:0000313" key="5">
    <source>
        <dbReference type="Proteomes" id="UP000321298"/>
    </source>
</evidence>
<dbReference type="AlphaFoldDB" id="A0AAP9JAQ1"/>
<evidence type="ECO:0000256" key="1">
    <source>
        <dbReference type="ARBA" id="ARBA00022741"/>
    </source>
</evidence>
<dbReference type="Gene3D" id="3.40.50.300">
    <property type="entry name" value="P-loop containing nucleotide triphosphate hydrolases"/>
    <property type="match status" value="1"/>
</dbReference>
<dbReference type="SMART" id="SM00382">
    <property type="entry name" value="AAA"/>
    <property type="match status" value="1"/>
</dbReference>
<dbReference type="InterPro" id="IPR003593">
    <property type="entry name" value="AAA+_ATPase"/>
</dbReference>
<proteinExistence type="predicted"/>
<keyword evidence="2 4" id="KW-0067">ATP-binding</keyword>